<feature type="region of interest" description="Disordered" evidence="1">
    <location>
        <begin position="184"/>
        <end position="204"/>
    </location>
</feature>
<dbReference type="AlphaFoldDB" id="A0AAD3E4F5"/>
<comment type="caution">
    <text evidence="2">The sequence shown here is derived from an EMBL/GenBank/DDBJ whole genome shotgun (WGS) entry which is preliminary data.</text>
</comment>
<feature type="compositionally biased region" description="Low complexity" evidence="1">
    <location>
        <begin position="64"/>
        <end position="82"/>
    </location>
</feature>
<feature type="non-terminal residue" evidence="2">
    <location>
        <position position="256"/>
    </location>
</feature>
<feature type="region of interest" description="Disordered" evidence="1">
    <location>
        <begin position="32"/>
        <end position="87"/>
    </location>
</feature>
<feature type="compositionally biased region" description="Low complexity" evidence="1">
    <location>
        <begin position="235"/>
        <end position="249"/>
    </location>
</feature>
<sequence>MCTSVRAVTPHDAQHGVPSNAVILQMSAVPEEPAAAAAGPAAGPTATGPASHGQGRHEETAGAESQSQQEEQQQQQPQQQQQRGSGTAASDFGLVVVRGGASGEVSYVFEAMTALFGPELYDMTSRCLAHLLAAPAEALSGGCDGHLVCPLELPHGGYGRGGVYGSGSGGSCPAHLHRAVMQRRRQRQRRGRVTRGSAEEQPPECGVIGVVPERIEELAAARASLGSSEDVRRTSSSGNSSISGNSDGIPGVGNVA</sequence>
<name>A0AAD3E4F5_9CHLO</name>
<dbReference type="Proteomes" id="UP001054857">
    <property type="component" value="Unassembled WGS sequence"/>
</dbReference>
<keyword evidence="3" id="KW-1185">Reference proteome</keyword>
<gene>
    <name evidence="2" type="ORF">Agub_g14978</name>
</gene>
<reference evidence="2 3" key="1">
    <citation type="journal article" date="2021" name="Sci. Rep.">
        <title>Genome sequencing of the multicellular alga Astrephomene provides insights into convergent evolution of germ-soma differentiation.</title>
        <authorList>
            <person name="Yamashita S."/>
            <person name="Yamamoto K."/>
            <person name="Matsuzaki R."/>
            <person name="Suzuki S."/>
            <person name="Yamaguchi H."/>
            <person name="Hirooka S."/>
            <person name="Minakuchi Y."/>
            <person name="Miyagishima S."/>
            <person name="Kawachi M."/>
            <person name="Toyoda A."/>
            <person name="Nozaki H."/>
        </authorList>
    </citation>
    <scope>NUCLEOTIDE SEQUENCE [LARGE SCALE GENOMIC DNA]</scope>
    <source>
        <strain evidence="2 3">NIES-4017</strain>
    </source>
</reference>
<proteinExistence type="predicted"/>
<dbReference type="EMBL" id="BMAR01000064">
    <property type="protein sequence ID" value="GFR52407.1"/>
    <property type="molecule type" value="Genomic_DNA"/>
</dbReference>
<feature type="region of interest" description="Disordered" evidence="1">
    <location>
        <begin position="221"/>
        <end position="256"/>
    </location>
</feature>
<feature type="compositionally biased region" description="Basic residues" evidence="1">
    <location>
        <begin position="184"/>
        <end position="193"/>
    </location>
</feature>
<protein>
    <submittedName>
        <fullName evidence="2">Uncharacterized protein</fullName>
    </submittedName>
</protein>
<feature type="compositionally biased region" description="Low complexity" evidence="1">
    <location>
        <begin position="32"/>
        <end position="50"/>
    </location>
</feature>
<evidence type="ECO:0000313" key="3">
    <source>
        <dbReference type="Proteomes" id="UP001054857"/>
    </source>
</evidence>
<evidence type="ECO:0000256" key="1">
    <source>
        <dbReference type="SAM" id="MobiDB-lite"/>
    </source>
</evidence>
<organism evidence="2 3">
    <name type="scientific">Astrephomene gubernaculifera</name>
    <dbReference type="NCBI Taxonomy" id="47775"/>
    <lineage>
        <taxon>Eukaryota</taxon>
        <taxon>Viridiplantae</taxon>
        <taxon>Chlorophyta</taxon>
        <taxon>core chlorophytes</taxon>
        <taxon>Chlorophyceae</taxon>
        <taxon>CS clade</taxon>
        <taxon>Chlamydomonadales</taxon>
        <taxon>Astrephomenaceae</taxon>
        <taxon>Astrephomene</taxon>
    </lineage>
</organism>
<accession>A0AAD3E4F5</accession>
<evidence type="ECO:0000313" key="2">
    <source>
        <dbReference type="EMBL" id="GFR52407.1"/>
    </source>
</evidence>